<keyword evidence="2" id="KW-1185">Reference proteome</keyword>
<organism evidence="1 2">
    <name type="scientific">Tepidiforma flava</name>
    <dbReference type="NCBI Taxonomy" id="3004094"/>
    <lineage>
        <taxon>Bacteria</taxon>
        <taxon>Bacillati</taxon>
        <taxon>Chloroflexota</taxon>
        <taxon>Tepidiformia</taxon>
        <taxon>Tepidiformales</taxon>
        <taxon>Tepidiformaceae</taxon>
        <taxon>Tepidiforma</taxon>
    </lineage>
</organism>
<evidence type="ECO:0000313" key="2">
    <source>
        <dbReference type="Proteomes" id="UP001212803"/>
    </source>
</evidence>
<name>A0ABY7M9J0_9CHLR</name>
<dbReference type="RefSeq" id="WP_270057448.1">
    <property type="nucleotide sequence ID" value="NZ_CP115149.1"/>
</dbReference>
<dbReference type="Proteomes" id="UP001212803">
    <property type="component" value="Chromosome"/>
</dbReference>
<proteinExistence type="predicted"/>
<accession>A0ABY7M9J0</accession>
<dbReference type="EMBL" id="CP115149">
    <property type="protein sequence ID" value="WBL36932.1"/>
    <property type="molecule type" value="Genomic_DNA"/>
</dbReference>
<reference evidence="1 2" key="1">
    <citation type="journal article" date="2023" name="ISME J.">
        <title>Thermophilic Dehalococcoidia with unusual traits shed light on an unexpected past.</title>
        <authorList>
            <person name="Palmer M."/>
            <person name="Covington J.K."/>
            <person name="Zhou E.M."/>
            <person name="Thomas S.C."/>
            <person name="Habib N."/>
            <person name="Seymour C.O."/>
            <person name="Lai D."/>
            <person name="Johnston J."/>
            <person name="Hashimi A."/>
            <person name="Jiao J.Y."/>
            <person name="Muok A.R."/>
            <person name="Liu L."/>
            <person name="Xian W.D."/>
            <person name="Zhi X.Y."/>
            <person name="Li M.M."/>
            <person name="Silva L.P."/>
            <person name="Bowen B.P."/>
            <person name="Louie K."/>
            <person name="Briegel A."/>
            <person name="Pett-Ridge J."/>
            <person name="Weber P.K."/>
            <person name="Tocheva E.I."/>
            <person name="Woyke T."/>
            <person name="Northen T.R."/>
            <person name="Mayali X."/>
            <person name="Li W.J."/>
            <person name="Hedlund B.P."/>
        </authorList>
    </citation>
    <scope>NUCLEOTIDE SEQUENCE [LARGE SCALE GENOMIC DNA]</scope>
    <source>
        <strain evidence="1 2">YIM 72310</strain>
    </source>
</reference>
<gene>
    <name evidence="1" type="ORF">O0235_05050</name>
</gene>
<sequence length="82" mass="8745">MPDFGQSEVAAVLEQLGYFDGGDGIHWLSSGKVTGPKATWVGRLEDGESITPAELREFLVVQCDLDGDVVRDAIAHALRSSG</sequence>
<protein>
    <submittedName>
        <fullName evidence="1">Uncharacterized protein</fullName>
    </submittedName>
</protein>
<evidence type="ECO:0000313" key="1">
    <source>
        <dbReference type="EMBL" id="WBL36932.1"/>
    </source>
</evidence>